<feature type="transmembrane region" description="Helical" evidence="3">
    <location>
        <begin position="163"/>
        <end position="182"/>
    </location>
</feature>
<protein>
    <submittedName>
        <fullName evidence="4">Uncharacterized protein</fullName>
    </submittedName>
</protein>
<feature type="region of interest" description="Disordered" evidence="2">
    <location>
        <begin position="1"/>
        <end position="54"/>
    </location>
</feature>
<dbReference type="RefSeq" id="WP_070065189.1">
    <property type="nucleotide sequence ID" value="NZ_MJMG01000008.1"/>
</dbReference>
<evidence type="ECO:0000256" key="1">
    <source>
        <dbReference type="SAM" id="Coils"/>
    </source>
</evidence>
<keyword evidence="3" id="KW-0812">Transmembrane</keyword>
<evidence type="ECO:0000256" key="2">
    <source>
        <dbReference type="SAM" id="MobiDB-lite"/>
    </source>
</evidence>
<organism evidence="4 5">
    <name type="scientific">Wolbachia pipientis</name>
    <dbReference type="NCBI Taxonomy" id="955"/>
    <lineage>
        <taxon>Bacteria</taxon>
        <taxon>Pseudomonadati</taxon>
        <taxon>Pseudomonadota</taxon>
        <taxon>Alphaproteobacteria</taxon>
        <taxon>Rickettsiales</taxon>
        <taxon>Anaplasmataceae</taxon>
        <taxon>Wolbachieae</taxon>
        <taxon>Wolbachia</taxon>
    </lineage>
</organism>
<dbReference type="Proteomes" id="UP000175679">
    <property type="component" value="Unassembled WGS sequence"/>
</dbReference>
<name>A0A1E7QJC9_WOLPI</name>
<proteinExistence type="predicted"/>
<evidence type="ECO:0000313" key="5">
    <source>
        <dbReference type="Proteomes" id="UP000175679"/>
    </source>
</evidence>
<reference evidence="4 5" key="1">
    <citation type="submission" date="2016-09" db="EMBL/GenBank/DDBJ databases">
        <title>Genomic evidence for plant-parasitic nematodes as the earliest Wolbachia hosts.</title>
        <authorList>
            <person name="Brown A.M."/>
            <person name="Wasala S.K."/>
            <person name="Howe D.K."/>
            <person name="Peetz A.B."/>
            <person name="Zasada I.A."/>
            <person name="Denver D.R."/>
        </authorList>
    </citation>
    <scope>NUCLEOTIDE SEQUENCE [LARGE SCALE GENOMIC DNA]</scope>
    <source>
        <strain evidence="5">wPpe</strain>
    </source>
</reference>
<feature type="compositionally biased region" description="Polar residues" evidence="2">
    <location>
        <begin position="1"/>
        <end position="15"/>
    </location>
</feature>
<keyword evidence="1" id="KW-0175">Coiled coil</keyword>
<keyword evidence="3" id="KW-1133">Transmembrane helix</keyword>
<keyword evidence="3" id="KW-0472">Membrane</keyword>
<evidence type="ECO:0000256" key="3">
    <source>
        <dbReference type="SAM" id="Phobius"/>
    </source>
</evidence>
<dbReference type="AlphaFoldDB" id="A0A1E7QJC9"/>
<gene>
    <name evidence="4" type="ORF">BIY23_03360</name>
</gene>
<feature type="coiled-coil region" evidence="1">
    <location>
        <begin position="96"/>
        <end position="150"/>
    </location>
</feature>
<feature type="compositionally biased region" description="Low complexity" evidence="2">
    <location>
        <begin position="34"/>
        <end position="49"/>
    </location>
</feature>
<keyword evidence="5" id="KW-1185">Reference proteome</keyword>
<dbReference type="EMBL" id="MJMG01000008">
    <property type="protein sequence ID" value="OEY86573.1"/>
    <property type="molecule type" value="Genomic_DNA"/>
</dbReference>
<evidence type="ECO:0000313" key="4">
    <source>
        <dbReference type="EMBL" id="OEY86573.1"/>
    </source>
</evidence>
<sequence>MLQGAQTATGSQSASKNRDLNTGPGTSSSGGGISSSSSSRVGNTSTSPSQRITKCKQDINRTYKYGGSFSDSEFAKKIKLNVDGNHDILKGLLKYIDSQVEEIEKTQITAQTLRNELHNAKRQNRLKNQISQLQEMKKVIEGQIIEINRERVQAKHLQPDSDYTFSPLVIAGICALITVAAGVYLDNIMIGAMAAACILIIGVICCGSKEQVNNPGSALKMDSDEKIMHTKIFEQELQTSQ</sequence>
<feature type="transmembrane region" description="Helical" evidence="3">
    <location>
        <begin position="188"/>
        <end position="207"/>
    </location>
</feature>
<accession>A0A1E7QJC9</accession>
<comment type="caution">
    <text evidence="4">The sequence shown here is derived from an EMBL/GenBank/DDBJ whole genome shotgun (WGS) entry which is preliminary data.</text>
</comment>